<accession>S3CEJ2</accession>
<comment type="pathway">
    <text evidence="1">Mycotoxin biosynthesis.</text>
</comment>
<dbReference type="RefSeq" id="XP_008088513.1">
    <property type="nucleotide sequence ID" value="XM_008090322.1"/>
</dbReference>
<dbReference type="KEGG" id="glz:GLAREA_08277"/>
<evidence type="ECO:0000313" key="5">
    <source>
        <dbReference type="Proteomes" id="UP000016922"/>
    </source>
</evidence>
<dbReference type="Proteomes" id="UP000016922">
    <property type="component" value="Unassembled WGS sequence"/>
</dbReference>
<dbReference type="AlphaFoldDB" id="S3CEJ2"/>
<evidence type="ECO:0000256" key="2">
    <source>
        <dbReference type="ARBA" id="ARBA00035112"/>
    </source>
</evidence>
<dbReference type="PANTHER" id="PTHR33365">
    <property type="entry name" value="YALI0B05434P"/>
    <property type="match status" value="1"/>
</dbReference>
<dbReference type="Pfam" id="PF11807">
    <property type="entry name" value="UstYa"/>
    <property type="match status" value="1"/>
</dbReference>
<keyword evidence="3" id="KW-0472">Membrane</keyword>
<dbReference type="PANTHER" id="PTHR33365:SF4">
    <property type="entry name" value="CYCLOCHLOROTINE BIOSYNTHESIS PROTEIN O"/>
    <property type="match status" value="1"/>
</dbReference>
<evidence type="ECO:0000256" key="3">
    <source>
        <dbReference type="SAM" id="Phobius"/>
    </source>
</evidence>
<protein>
    <submittedName>
        <fullName evidence="4">Uncharacterized protein</fullName>
    </submittedName>
</protein>
<evidence type="ECO:0000313" key="4">
    <source>
        <dbReference type="EMBL" id="EPE24425.1"/>
    </source>
</evidence>
<sequence length="284" mass="32639">MNTSMSDDEFDNLLTDDNLNKKNAKSYLQKLPHVAFPKWHPKSWKSHDIFLLHPSFQLACLVANVVGLSIIAFSFTFLFPNLKNQGQHCVLATDKLLGEDIGWNTILWEDQPDFVNSDPDGLDHSQHSKWSDIYPSSWIWVPQPSNHGYGGGVKLIDHAVHPEEFEDTTEGFSVSVMHQVHCVAELKRALIQYRKDGVTQIADEHLDHCTEYLRQAVICHADLTLERPENMTFPQGSTGWGDMHRCRDWDAVLKTIQDHSIGWVDNERERGWKKRNFVDGELQH</sequence>
<keyword evidence="3" id="KW-0812">Transmembrane</keyword>
<dbReference type="OrthoDB" id="3687641at2759"/>
<evidence type="ECO:0000256" key="1">
    <source>
        <dbReference type="ARBA" id="ARBA00004685"/>
    </source>
</evidence>
<dbReference type="GeneID" id="19467326"/>
<reference evidence="4 5" key="1">
    <citation type="journal article" date="2013" name="BMC Genomics">
        <title>Genomics-driven discovery of the pneumocandin biosynthetic gene cluster in the fungus Glarea lozoyensis.</title>
        <authorList>
            <person name="Chen L."/>
            <person name="Yue Q."/>
            <person name="Zhang X."/>
            <person name="Xiang M."/>
            <person name="Wang C."/>
            <person name="Li S."/>
            <person name="Che Y."/>
            <person name="Ortiz-Lopez F.J."/>
            <person name="Bills G.F."/>
            <person name="Liu X."/>
            <person name="An Z."/>
        </authorList>
    </citation>
    <scope>NUCLEOTIDE SEQUENCE [LARGE SCALE GENOMIC DNA]</scope>
    <source>
        <strain evidence="5">ATCC 20868 / MF5171</strain>
    </source>
</reference>
<keyword evidence="5" id="KW-1185">Reference proteome</keyword>
<dbReference type="EMBL" id="KE145373">
    <property type="protein sequence ID" value="EPE24425.1"/>
    <property type="molecule type" value="Genomic_DNA"/>
</dbReference>
<proteinExistence type="inferred from homology"/>
<dbReference type="GO" id="GO:0043386">
    <property type="term" value="P:mycotoxin biosynthetic process"/>
    <property type="evidence" value="ECO:0007669"/>
    <property type="project" value="InterPro"/>
</dbReference>
<comment type="similarity">
    <text evidence="2">Belongs to the ustYa family.</text>
</comment>
<dbReference type="OMA" id="LRQATIC"/>
<dbReference type="InterPro" id="IPR021765">
    <property type="entry name" value="UstYa-like"/>
</dbReference>
<gene>
    <name evidence="4" type="ORF">GLAREA_08277</name>
</gene>
<keyword evidence="3" id="KW-1133">Transmembrane helix</keyword>
<organism evidence="4 5">
    <name type="scientific">Glarea lozoyensis (strain ATCC 20868 / MF5171)</name>
    <dbReference type="NCBI Taxonomy" id="1116229"/>
    <lineage>
        <taxon>Eukaryota</taxon>
        <taxon>Fungi</taxon>
        <taxon>Dikarya</taxon>
        <taxon>Ascomycota</taxon>
        <taxon>Pezizomycotina</taxon>
        <taxon>Leotiomycetes</taxon>
        <taxon>Helotiales</taxon>
        <taxon>Helotiaceae</taxon>
        <taxon>Glarea</taxon>
    </lineage>
</organism>
<name>S3CEJ2_GLAL2</name>
<dbReference type="HOGENOM" id="CLU_085109_0_0_1"/>
<feature type="transmembrane region" description="Helical" evidence="3">
    <location>
        <begin position="56"/>
        <end position="79"/>
    </location>
</feature>